<evidence type="ECO:0000313" key="2">
    <source>
        <dbReference type="Proteomes" id="UP000078387"/>
    </source>
</evidence>
<protein>
    <submittedName>
        <fullName evidence="1">Uncharacterized protein</fullName>
    </submittedName>
</protein>
<evidence type="ECO:0000313" key="1">
    <source>
        <dbReference type="EMBL" id="GAT96937.1"/>
    </source>
</evidence>
<comment type="caution">
    <text evidence="1">The sequence shown here is derived from an EMBL/GenBank/DDBJ whole genome shotgun (WGS) entry which is preliminary data.</text>
</comment>
<dbReference type="Proteomes" id="UP000078387">
    <property type="component" value="Unassembled WGS sequence"/>
</dbReference>
<sequence>MRSRRTLASTRRSGLTPKPTAKNFDINDYAGNITVYKVDQILQFDPTNMKSATAIVENSNTSLINVDMTSLKTELFRTKANYDLRFNVKLSNNDNNDNNDNTNEKIYGIGFLFLINDKKTKYDVIMYCNTSESQIQVPLESSLSFNLNDSFFLFGENAYSSLTINHPIVSIEYNDYLQILLNNMPFGLQRILGDFTFSNVLSIVSYDYNETTGSCYLN</sequence>
<dbReference type="EMBL" id="BDEQ01000001">
    <property type="protein sequence ID" value="GAT96937.1"/>
    <property type="molecule type" value="Genomic_DNA"/>
</dbReference>
<dbReference type="AlphaFoldDB" id="A0A175JTE1"/>
<proteinExistence type="predicted"/>
<gene>
    <name evidence="1" type="ORF">CL6EHI_042850</name>
</gene>
<accession>A0A175JTE1</accession>
<name>A0A175JTE1_ENTHI</name>
<dbReference type="VEuPathDB" id="AmoebaDB:EHI_059150"/>
<reference evidence="1 2" key="1">
    <citation type="submission" date="2016-05" db="EMBL/GenBank/DDBJ databases">
        <title>First whole genome sequencing of Entamoeba histolytica HM1:IMSS-clone-6.</title>
        <authorList>
            <person name="Mukherjee Avik.K."/>
            <person name="Izumyama S."/>
            <person name="Nakada-Tsukui K."/>
            <person name="Nozaki T."/>
        </authorList>
    </citation>
    <scope>NUCLEOTIDE SEQUENCE [LARGE SCALE GENOMIC DNA]</scope>
    <source>
        <strain evidence="1 2">HM1:IMSS clone 6</strain>
    </source>
</reference>
<dbReference type="VEuPathDB" id="AmoebaDB:EHI5A_262610"/>
<organism evidence="1 2">
    <name type="scientific">Entamoeba histolytica</name>
    <dbReference type="NCBI Taxonomy" id="5759"/>
    <lineage>
        <taxon>Eukaryota</taxon>
        <taxon>Amoebozoa</taxon>
        <taxon>Evosea</taxon>
        <taxon>Archamoebae</taxon>
        <taxon>Mastigamoebida</taxon>
        <taxon>Entamoebidae</taxon>
        <taxon>Entamoeba</taxon>
    </lineage>
</organism>